<gene>
    <name evidence="1" type="ORF">I6G47_32410</name>
    <name evidence="2" type="ORF">SAMN05421547_108234</name>
</gene>
<evidence type="ECO:0000313" key="2">
    <source>
        <dbReference type="EMBL" id="SDY85498.1"/>
    </source>
</evidence>
<protein>
    <submittedName>
        <fullName evidence="2">Uncharacterized protein</fullName>
    </submittedName>
</protein>
<dbReference type="Proteomes" id="UP000183417">
    <property type="component" value="Unassembled WGS sequence"/>
</dbReference>
<organism evidence="2 3">
    <name type="scientific">Delftia lacustris</name>
    <dbReference type="NCBI Taxonomy" id="558537"/>
    <lineage>
        <taxon>Bacteria</taxon>
        <taxon>Pseudomonadati</taxon>
        <taxon>Pseudomonadota</taxon>
        <taxon>Betaproteobacteria</taxon>
        <taxon>Burkholderiales</taxon>
        <taxon>Comamonadaceae</taxon>
        <taxon>Delftia</taxon>
    </lineage>
</organism>
<proteinExistence type="predicted"/>
<reference evidence="2 3" key="1">
    <citation type="submission" date="2016-10" db="EMBL/GenBank/DDBJ databases">
        <authorList>
            <person name="de Groot N.N."/>
        </authorList>
    </citation>
    <scope>NUCLEOTIDE SEQUENCE [LARGE SCALE GENOMIC DNA]</scope>
    <source>
        <strain evidence="2 3">LMG 24775</strain>
    </source>
</reference>
<dbReference type="RefSeq" id="WP_074921996.1">
    <property type="nucleotide sequence ID" value="NZ_CP065749.1"/>
</dbReference>
<dbReference type="EMBL" id="CP065749">
    <property type="protein sequence ID" value="QPS84858.1"/>
    <property type="molecule type" value="Genomic_DNA"/>
</dbReference>
<sequence length="130" mass="14616">MEIMIAFGPEANQYRSTGIVLRFGFPTGNTVEVFYSDFRQTGSSLRQGHQRKRLVLEYNDQCCVDDVVTEIERAADALGIVFDPDPTLSVEVPLPPSGNWLYLAAPVATRLGWKLEHPFQPIELSPWTCD</sequence>
<dbReference type="GeneID" id="94689054"/>
<dbReference type="KEGG" id="dla:I6G47_32410"/>
<reference evidence="1 4" key="2">
    <citation type="submission" date="2020-12" db="EMBL/GenBank/DDBJ databases">
        <title>FDA dAtabase for Regulatory Grade micrObial Sequences (FDA-ARGOS): Supporting development and validation of Infectious Disease Dx tests.</title>
        <authorList>
            <person name="Sproer C."/>
            <person name="Gronow S."/>
            <person name="Severitt S."/>
            <person name="Schroder I."/>
            <person name="Tallon L."/>
            <person name="Sadzewicz L."/>
            <person name="Zhao X."/>
            <person name="Boylan J."/>
            <person name="Ott S."/>
            <person name="Bowen H."/>
            <person name="Vavikolanu K."/>
            <person name="Mehta A."/>
            <person name="Aluvathingal J."/>
            <person name="Nadendla S."/>
            <person name="Lowell S."/>
            <person name="Myers T."/>
            <person name="Yan Y."/>
            <person name="Sichtig H."/>
        </authorList>
    </citation>
    <scope>NUCLEOTIDE SEQUENCE [LARGE SCALE GENOMIC DNA]</scope>
    <source>
        <strain evidence="1 4">FDAARGOS_890</strain>
        <plasmid evidence="1 4">unnamed</plasmid>
    </source>
</reference>
<evidence type="ECO:0000313" key="1">
    <source>
        <dbReference type="EMBL" id="QPS84858.1"/>
    </source>
</evidence>
<keyword evidence="4" id="KW-1185">Reference proteome</keyword>
<dbReference type="Proteomes" id="UP000595064">
    <property type="component" value="Plasmid unnamed"/>
</dbReference>
<dbReference type="AlphaFoldDB" id="A0A1H3N9H3"/>
<accession>A0A1H3N9H3</accession>
<name>A0A1H3N9H3_9BURK</name>
<geneLocation type="plasmid" evidence="1 4">
    <name>unnamed</name>
</geneLocation>
<evidence type="ECO:0000313" key="4">
    <source>
        <dbReference type="Proteomes" id="UP000595064"/>
    </source>
</evidence>
<evidence type="ECO:0000313" key="3">
    <source>
        <dbReference type="Proteomes" id="UP000183417"/>
    </source>
</evidence>
<keyword evidence="1" id="KW-0614">Plasmid</keyword>
<dbReference type="EMBL" id="FNPE01000008">
    <property type="protein sequence ID" value="SDY85498.1"/>
    <property type="molecule type" value="Genomic_DNA"/>
</dbReference>